<dbReference type="PANTHER" id="PTHR11802:SF113">
    <property type="entry name" value="SERINE CARBOXYPEPTIDASE CTSA-4.1"/>
    <property type="match status" value="1"/>
</dbReference>
<protein>
    <recommendedName>
        <fullName evidence="7">Carboxypeptidase</fullName>
        <ecNumber evidence="7">3.4.16.-</ecNumber>
    </recommendedName>
</protein>
<organism evidence="8 9">
    <name type="scientific">Schizopora paradoxa</name>
    <dbReference type="NCBI Taxonomy" id="27342"/>
    <lineage>
        <taxon>Eukaryota</taxon>
        <taxon>Fungi</taxon>
        <taxon>Dikarya</taxon>
        <taxon>Basidiomycota</taxon>
        <taxon>Agaricomycotina</taxon>
        <taxon>Agaricomycetes</taxon>
        <taxon>Hymenochaetales</taxon>
        <taxon>Schizoporaceae</taxon>
        <taxon>Schizopora</taxon>
    </lineage>
</organism>
<dbReference type="InterPro" id="IPR033124">
    <property type="entry name" value="Ser_caboxypep_his_AS"/>
</dbReference>
<dbReference type="SUPFAM" id="SSF53474">
    <property type="entry name" value="alpha/beta-Hydrolases"/>
    <property type="match status" value="1"/>
</dbReference>
<dbReference type="GO" id="GO:0006508">
    <property type="term" value="P:proteolysis"/>
    <property type="evidence" value="ECO:0007669"/>
    <property type="project" value="UniProtKB-KW"/>
</dbReference>
<dbReference type="PRINTS" id="PR00724">
    <property type="entry name" value="CRBOXYPTASEC"/>
</dbReference>
<reference evidence="8 9" key="1">
    <citation type="submission" date="2015-04" db="EMBL/GenBank/DDBJ databases">
        <title>Complete genome sequence of Schizopora paradoxa KUC8140, a cosmopolitan wood degrader in East Asia.</title>
        <authorList>
            <consortium name="DOE Joint Genome Institute"/>
            <person name="Min B."/>
            <person name="Park H."/>
            <person name="Jang Y."/>
            <person name="Kim J.-J."/>
            <person name="Kim K.H."/>
            <person name="Pangilinan J."/>
            <person name="Lipzen A."/>
            <person name="Riley R."/>
            <person name="Grigoriev I.V."/>
            <person name="Spatafora J.W."/>
            <person name="Choi I.-G."/>
        </authorList>
    </citation>
    <scope>NUCLEOTIDE SEQUENCE [LARGE SCALE GENOMIC DNA]</scope>
    <source>
        <strain evidence="8 9">KUC8140</strain>
    </source>
</reference>
<dbReference type="GO" id="GO:0004185">
    <property type="term" value="F:serine-type carboxypeptidase activity"/>
    <property type="evidence" value="ECO:0007669"/>
    <property type="project" value="UniProtKB-UniRule"/>
</dbReference>
<keyword evidence="2 7" id="KW-0121">Carboxypeptidase</keyword>
<dbReference type="InParanoid" id="A0A0H2SF96"/>
<dbReference type="InterPro" id="IPR029058">
    <property type="entry name" value="AB_hydrolase_fold"/>
</dbReference>
<evidence type="ECO:0000256" key="7">
    <source>
        <dbReference type="RuleBase" id="RU361156"/>
    </source>
</evidence>
<name>A0A0H2SF96_9AGAM</name>
<sequence>MKIRSVITIISLWLCKEALWANAHQAPLATATIDATEPGLQKLTIDSLNENFFEKFSHRRYPGHSLRVKKSRLCDPTVNVYTGYLDVDYGAKHLFFYFFESRRSPENDDVMMWVNGGPGGSSEIGLLMTMGPCNIDMANVSTNGTTWNPHSWNNEANIFFLDQPVGVGFSYADYGETIETTEDAAKNVAAFINIFFDTFSQFKNRPLHLAGESYGGHYLPVFASEIVDQNIAAKMEGRDTINLKSIIIGNGETDISTEYPGRFEVQCGKSAFDIPPRGISECVVMRQALPRCQAAIKKYCTDLFDAMNCRASIQFCDDNIPFLVGSNPFDLSKECFGGVTCYLEAEAIESYMNSNSVRENLGLTQDVFPRNFSVVSMDVNQAFEKRMDLWSLPTQFYVAELLERGVRVLIYVGTFDSVCGWTSNRLWVEKLQWSGLNNFLAQPWTTWRVDGREVGDVKSTSLLSLASVWGAGHMAPHDKPLEALSLIKRWLAKDAI</sequence>
<proteinExistence type="inferred from homology"/>
<evidence type="ECO:0000256" key="2">
    <source>
        <dbReference type="ARBA" id="ARBA00022645"/>
    </source>
</evidence>
<keyword evidence="6" id="KW-0325">Glycoprotein</keyword>
<evidence type="ECO:0000313" key="8">
    <source>
        <dbReference type="EMBL" id="KLO15766.1"/>
    </source>
</evidence>
<dbReference type="Gene3D" id="1.10.287.410">
    <property type="match status" value="1"/>
</dbReference>
<feature type="signal peptide" evidence="7">
    <location>
        <begin position="1"/>
        <end position="23"/>
    </location>
</feature>
<evidence type="ECO:0000256" key="4">
    <source>
        <dbReference type="ARBA" id="ARBA00022729"/>
    </source>
</evidence>
<dbReference type="Pfam" id="PF00450">
    <property type="entry name" value="Peptidase_S10"/>
    <property type="match status" value="1"/>
</dbReference>
<dbReference type="EC" id="3.4.16.-" evidence="7"/>
<dbReference type="PROSITE" id="PS00131">
    <property type="entry name" value="CARBOXYPEPT_SER_SER"/>
    <property type="match status" value="1"/>
</dbReference>
<accession>A0A0H2SF96</accession>
<dbReference type="InterPro" id="IPR001563">
    <property type="entry name" value="Peptidase_S10"/>
</dbReference>
<dbReference type="Gene3D" id="3.40.50.1820">
    <property type="entry name" value="alpha/beta hydrolase"/>
    <property type="match status" value="1"/>
</dbReference>
<keyword evidence="4 7" id="KW-0732">Signal</keyword>
<dbReference type="EMBL" id="KQ085925">
    <property type="protein sequence ID" value="KLO15766.1"/>
    <property type="molecule type" value="Genomic_DNA"/>
</dbReference>
<dbReference type="OrthoDB" id="443318at2759"/>
<comment type="similarity">
    <text evidence="1 7">Belongs to the peptidase S10 family.</text>
</comment>
<evidence type="ECO:0000256" key="3">
    <source>
        <dbReference type="ARBA" id="ARBA00022670"/>
    </source>
</evidence>
<gene>
    <name evidence="8" type="ORF">SCHPADRAFT_914322</name>
</gene>
<dbReference type="InterPro" id="IPR018202">
    <property type="entry name" value="Ser_caboxypep_ser_AS"/>
</dbReference>
<dbReference type="PROSITE" id="PS00560">
    <property type="entry name" value="CARBOXYPEPT_SER_HIS"/>
    <property type="match status" value="1"/>
</dbReference>
<keyword evidence="5 7" id="KW-0378">Hydrolase</keyword>
<evidence type="ECO:0000256" key="1">
    <source>
        <dbReference type="ARBA" id="ARBA00009431"/>
    </source>
</evidence>
<feature type="chain" id="PRO_5005118484" description="Carboxypeptidase" evidence="7">
    <location>
        <begin position="24"/>
        <end position="496"/>
    </location>
</feature>
<keyword evidence="3 7" id="KW-0645">Protease</keyword>
<dbReference type="STRING" id="27342.A0A0H2SF96"/>
<evidence type="ECO:0000256" key="5">
    <source>
        <dbReference type="ARBA" id="ARBA00022801"/>
    </source>
</evidence>
<keyword evidence="9" id="KW-1185">Reference proteome</keyword>
<evidence type="ECO:0000313" key="9">
    <source>
        <dbReference type="Proteomes" id="UP000053477"/>
    </source>
</evidence>
<dbReference type="GO" id="GO:0000324">
    <property type="term" value="C:fungal-type vacuole"/>
    <property type="evidence" value="ECO:0007669"/>
    <property type="project" value="TreeGrafter"/>
</dbReference>
<dbReference type="AlphaFoldDB" id="A0A0H2SF96"/>
<dbReference type="Proteomes" id="UP000053477">
    <property type="component" value="Unassembled WGS sequence"/>
</dbReference>
<evidence type="ECO:0000256" key="6">
    <source>
        <dbReference type="ARBA" id="ARBA00023180"/>
    </source>
</evidence>
<dbReference type="PANTHER" id="PTHR11802">
    <property type="entry name" value="SERINE PROTEASE FAMILY S10 SERINE CARBOXYPEPTIDASE"/>
    <property type="match status" value="1"/>
</dbReference>